<evidence type="ECO:0000256" key="3">
    <source>
        <dbReference type="SAM" id="MobiDB-lite"/>
    </source>
</evidence>
<evidence type="ECO:0000256" key="1">
    <source>
        <dbReference type="ARBA" id="ARBA00023125"/>
    </source>
</evidence>
<dbReference type="AlphaFoldDB" id="A0A1E5XJE7"/>
<dbReference type="InterPro" id="IPR027417">
    <property type="entry name" value="P-loop_NTPase"/>
</dbReference>
<dbReference type="GO" id="GO:0000160">
    <property type="term" value="P:phosphorelay signal transduction system"/>
    <property type="evidence" value="ECO:0007669"/>
    <property type="project" value="InterPro"/>
</dbReference>
<dbReference type="GO" id="GO:0006355">
    <property type="term" value="P:regulation of DNA-templated transcription"/>
    <property type="evidence" value="ECO:0007669"/>
    <property type="project" value="InterPro"/>
</dbReference>
<evidence type="ECO:0000313" key="5">
    <source>
        <dbReference type="EMBL" id="OEO28723.1"/>
    </source>
</evidence>
<proteinExistence type="predicted"/>
<comment type="caution">
    <text evidence="5">The sequence shown here is derived from an EMBL/GenBank/DDBJ whole genome shotgun (WGS) entry which is preliminary data.</text>
</comment>
<dbReference type="CDD" id="cd00383">
    <property type="entry name" value="trans_reg_C"/>
    <property type="match status" value="1"/>
</dbReference>
<dbReference type="SUPFAM" id="SSF46894">
    <property type="entry name" value="C-terminal effector domain of the bipartite response regulators"/>
    <property type="match status" value="1"/>
</dbReference>
<gene>
    <name evidence="5" type="ORF">VW23_003595</name>
</gene>
<keyword evidence="6" id="KW-1185">Reference proteome</keyword>
<sequence length="943" mass="102284">MSGRLLVHDPGDWELDLDRGELRHHGAIVPLSGRAFEIFVVLAEASGSLVTKDQLMQGVWPGSIVEDNTLQAHISVIRKALGDDRNLLKTFSGRGYRLIGHWSRLSPANSPSPAATMTEPASTPAGSSSNIPVALSQFIGRATIASHLADVLATHRAVTLTGPGGIGKTALSLEVARKWSAGTIAAAYIVDLAPLADPGLIPSAIATTLSLRPGGGQATPTTVAQAIGDASLLLILDTCEHLIAGAAVVVETILQICPRVTVLATSRENLRIEGEYVYRLPPLDVPAETERDHEAILTQDAVQLFVTRLAAFDSAPTPTTDDLLEIAGICRRLDGIPLAIEFAASRAVALGIREVALGLHDRFGLLTAGRRTALPRHQTLRATLDWSYELLPEAERRLLRRVSIFPSGFTAAAASAVVSDGRVSTSDVMDGIANLVEKSVVTFDGPPSARRWRLLDTIRAYGLEKLAEHEETEQASRLSAEYYRDLFRLGDHAGQGQFGAEPSANARRDIDNIRAAVSWAFSEAGDVQTGLELTASSVTLWFQLTLMVEYRERVDRALQILMTSPAPDEAMEMRLQAALGHAVWYSGPTAMADPGELERPFTRALELAERLGDTEVQLQALWSRWAAGRGRGDENAALKAAKLYEVAARQHGHPRVTVLADRMLALTYHDLGAPLLAGEHVDQVLRRAPLLDPATNSPLQLDARISMLALQTRVLWLQGYPDRAHQAAQEAIATAMQMENWFAVCYVINIGACPLSLWMGDLPEARARAELIRTRAAGNHSWLRHADVYAGILRLRGTGDPVDALTAAYVEARVQFSTTADLISLLSDEQNQPPDPDYLPSHAGWSLPEVVNAELVLWRGGPDSIAKAEAALERSLELARNQSALSWQLRTALSLARVRVRQHRAKEALVLLRSIYEGFTEGFETLDLRTAKSALDTLTAGTQ</sequence>
<dbReference type="EMBL" id="LAJE02000362">
    <property type="protein sequence ID" value="OEO28723.1"/>
    <property type="molecule type" value="Genomic_DNA"/>
</dbReference>
<dbReference type="InterPro" id="IPR036388">
    <property type="entry name" value="WH-like_DNA-bd_sf"/>
</dbReference>
<feature type="region of interest" description="Disordered" evidence="3">
    <location>
        <begin position="109"/>
        <end position="128"/>
    </location>
</feature>
<dbReference type="PROSITE" id="PS51755">
    <property type="entry name" value="OMPR_PHOB"/>
    <property type="match status" value="1"/>
</dbReference>
<reference evidence="5 6" key="1">
    <citation type="journal article" date="2015" name="Genome Announc.">
        <title>Genome Assemblies of Three Soil-Associated Devosia species: D. insulae, D. limi, and D. soli.</title>
        <authorList>
            <person name="Hassan Y.I."/>
            <person name="Lepp D."/>
            <person name="Zhou T."/>
        </authorList>
    </citation>
    <scope>NUCLEOTIDE SEQUENCE [LARGE SCALE GENOMIC DNA]</scope>
    <source>
        <strain evidence="5 6">DS-56</strain>
    </source>
</reference>
<evidence type="ECO:0000259" key="4">
    <source>
        <dbReference type="PROSITE" id="PS51755"/>
    </source>
</evidence>
<dbReference type="SUPFAM" id="SSF52540">
    <property type="entry name" value="P-loop containing nucleoside triphosphate hydrolases"/>
    <property type="match status" value="1"/>
</dbReference>
<keyword evidence="1 2" id="KW-0238">DNA-binding</keyword>
<protein>
    <recommendedName>
        <fullName evidence="4">OmpR/PhoB-type domain-containing protein</fullName>
    </recommendedName>
</protein>
<dbReference type="InterPro" id="IPR016032">
    <property type="entry name" value="Sig_transdc_resp-reg_C-effctor"/>
</dbReference>
<dbReference type="Pfam" id="PF00486">
    <property type="entry name" value="Trans_reg_C"/>
    <property type="match status" value="1"/>
</dbReference>
<dbReference type="Gene3D" id="3.40.50.300">
    <property type="entry name" value="P-loop containing nucleotide triphosphate hydrolases"/>
    <property type="match status" value="1"/>
</dbReference>
<feature type="DNA-binding region" description="OmpR/PhoB-type" evidence="2">
    <location>
        <begin position="3"/>
        <end position="100"/>
    </location>
</feature>
<evidence type="ECO:0000313" key="6">
    <source>
        <dbReference type="Proteomes" id="UP000095463"/>
    </source>
</evidence>
<dbReference type="InterPro" id="IPR001867">
    <property type="entry name" value="OmpR/PhoB-type_DNA-bd"/>
</dbReference>
<dbReference type="Gene3D" id="1.10.10.10">
    <property type="entry name" value="Winged helix-like DNA-binding domain superfamily/Winged helix DNA-binding domain"/>
    <property type="match status" value="1"/>
</dbReference>
<dbReference type="Proteomes" id="UP000095463">
    <property type="component" value="Unassembled WGS sequence"/>
</dbReference>
<dbReference type="SMART" id="SM00862">
    <property type="entry name" value="Trans_reg_C"/>
    <property type="match status" value="1"/>
</dbReference>
<dbReference type="GO" id="GO:0003677">
    <property type="term" value="F:DNA binding"/>
    <property type="evidence" value="ECO:0007669"/>
    <property type="project" value="UniProtKB-UniRule"/>
</dbReference>
<name>A0A1E5XJE7_9HYPH</name>
<evidence type="ECO:0000256" key="2">
    <source>
        <dbReference type="PROSITE-ProRule" id="PRU01091"/>
    </source>
</evidence>
<dbReference type="PANTHER" id="PTHR47691">
    <property type="entry name" value="REGULATOR-RELATED"/>
    <property type="match status" value="1"/>
</dbReference>
<accession>A0A1E5XJE7</accession>
<feature type="domain" description="OmpR/PhoB-type" evidence="4">
    <location>
        <begin position="3"/>
        <end position="100"/>
    </location>
</feature>
<organism evidence="5 6">
    <name type="scientific">Devosia insulae DS-56</name>
    <dbReference type="NCBI Taxonomy" id="1116389"/>
    <lineage>
        <taxon>Bacteria</taxon>
        <taxon>Pseudomonadati</taxon>
        <taxon>Pseudomonadota</taxon>
        <taxon>Alphaproteobacteria</taxon>
        <taxon>Hyphomicrobiales</taxon>
        <taxon>Devosiaceae</taxon>
        <taxon>Devosia</taxon>
    </lineage>
</organism>
<dbReference type="PANTHER" id="PTHR47691:SF3">
    <property type="entry name" value="HTH-TYPE TRANSCRIPTIONAL REGULATOR RV0890C-RELATED"/>
    <property type="match status" value="1"/>
</dbReference>